<comment type="subcellular location">
    <subcellularLocation>
        <location evidence="1 9">Cell inner membrane</location>
        <topology evidence="1 9">Multi-pass membrane protein</topology>
    </subcellularLocation>
</comment>
<comment type="caution">
    <text evidence="12">The sequence shown here is derived from an EMBL/GenBank/DDBJ whole genome shotgun (WGS) entry which is preliminary data.</text>
</comment>
<evidence type="ECO:0000256" key="9">
    <source>
        <dbReference type="RuleBase" id="RU003923"/>
    </source>
</evidence>
<sequence>MSKTKYRYYWKGLNTLGEKVQGVIEASSVAFVKVELHKQGIRSQKITPKYMLLFNRKKITQTEIAVFCRQTATLLKAGISLLQAFDIVAKSQNRLSSKWLVEDIKKHVMNGFSLSEALHHYPTLFNELSRHLISVGEKTGNLDVMLESLANYKEKLEVIKRKLKKALIYPTSVLFVACSVSFVLLNFVVPQFESLFKNFGATLPLLTQVVIQCSTWNRTYGLPLFFVALTLSYGLFKFKKHQPSFNQFLDQLLLKFPIFGALITKAIIARLCQTLAISFAAGLPLFNALNAAEGVTANGVYVNAIHQIKNEVYSGQSLHLAMKNTFLFPHLVVQMIAIGEESGSLESMLSKVAHYYEEEINNAVDLLNTLLEPTIMAILGLIVGTLVIAMYLPIFKLGSVM</sequence>
<dbReference type="RefSeq" id="WP_234802453.1">
    <property type="nucleotide sequence ID" value="NZ_CAAAIB010000011.1"/>
</dbReference>
<feature type="transmembrane region" description="Helical" evidence="10">
    <location>
        <begin position="220"/>
        <end position="236"/>
    </location>
</feature>
<proteinExistence type="inferred from homology"/>
<dbReference type="PANTHER" id="PTHR30012:SF7">
    <property type="entry name" value="PROTEIN TRANSPORT PROTEIN HOFC HOMOLOG"/>
    <property type="match status" value="1"/>
</dbReference>
<evidence type="ECO:0000313" key="12">
    <source>
        <dbReference type="EMBL" id="KTD26154.1"/>
    </source>
</evidence>
<keyword evidence="13" id="KW-1185">Reference proteome</keyword>
<dbReference type="InterPro" id="IPR018076">
    <property type="entry name" value="T2SS_GspF_dom"/>
</dbReference>
<keyword evidence="7 10" id="KW-1133">Transmembrane helix</keyword>
<dbReference type="Proteomes" id="UP000054908">
    <property type="component" value="Unassembled WGS sequence"/>
</dbReference>
<dbReference type="PROSITE" id="PS00874">
    <property type="entry name" value="T2SP_F"/>
    <property type="match status" value="1"/>
</dbReference>
<dbReference type="PATRIC" id="fig|466.6.peg.1604"/>
<keyword evidence="6 9" id="KW-0812">Transmembrane</keyword>
<dbReference type="InterPro" id="IPR003004">
    <property type="entry name" value="GspF/PilC"/>
</dbReference>
<feature type="domain" description="Type II secretion system protein GspF" evidence="11">
    <location>
        <begin position="272"/>
        <end position="393"/>
    </location>
</feature>
<evidence type="ECO:0000256" key="7">
    <source>
        <dbReference type="ARBA" id="ARBA00022989"/>
    </source>
</evidence>
<dbReference type="GO" id="GO:0005886">
    <property type="term" value="C:plasma membrane"/>
    <property type="evidence" value="ECO:0007669"/>
    <property type="project" value="UniProtKB-SubCell"/>
</dbReference>
<dbReference type="Gene3D" id="1.20.81.30">
    <property type="entry name" value="Type II secretion system (T2SS), domain F"/>
    <property type="match status" value="2"/>
</dbReference>
<dbReference type="AlphaFoldDB" id="A0A0W0W1H2"/>
<feature type="transmembrane region" description="Helical" evidence="10">
    <location>
        <begin position="375"/>
        <end position="395"/>
    </location>
</feature>
<comment type="similarity">
    <text evidence="2 9">Belongs to the GSP F family.</text>
</comment>
<gene>
    <name evidence="12" type="primary">pilC</name>
    <name evidence="12" type="ORF">Lmac_1522</name>
</gene>
<evidence type="ECO:0000256" key="3">
    <source>
        <dbReference type="ARBA" id="ARBA00022448"/>
    </source>
</evidence>
<evidence type="ECO:0000256" key="1">
    <source>
        <dbReference type="ARBA" id="ARBA00004429"/>
    </source>
</evidence>
<dbReference type="GO" id="GO:0015628">
    <property type="term" value="P:protein secretion by the type II secretion system"/>
    <property type="evidence" value="ECO:0007669"/>
    <property type="project" value="TreeGrafter"/>
</dbReference>
<keyword evidence="3 9" id="KW-0813">Transport</keyword>
<organism evidence="12 13">
    <name type="scientific">Legionella maceachernii</name>
    <dbReference type="NCBI Taxonomy" id="466"/>
    <lineage>
        <taxon>Bacteria</taxon>
        <taxon>Pseudomonadati</taxon>
        <taxon>Pseudomonadota</taxon>
        <taxon>Gammaproteobacteria</taxon>
        <taxon>Legionellales</taxon>
        <taxon>Legionellaceae</taxon>
        <taxon>Legionella</taxon>
    </lineage>
</organism>
<feature type="domain" description="Type II secretion system protein GspF" evidence="11">
    <location>
        <begin position="67"/>
        <end position="190"/>
    </location>
</feature>
<dbReference type="InterPro" id="IPR042094">
    <property type="entry name" value="T2SS_GspF_sf"/>
</dbReference>
<name>A0A0W0W1H2_9GAMM</name>
<evidence type="ECO:0000256" key="8">
    <source>
        <dbReference type="ARBA" id="ARBA00023136"/>
    </source>
</evidence>
<dbReference type="EMBL" id="LNYL01000041">
    <property type="protein sequence ID" value="KTD26154.1"/>
    <property type="molecule type" value="Genomic_DNA"/>
</dbReference>
<evidence type="ECO:0000256" key="6">
    <source>
        <dbReference type="ARBA" id="ARBA00022692"/>
    </source>
</evidence>
<accession>A0A0W0W1H2</accession>
<evidence type="ECO:0000256" key="5">
    <source>
        <dbReference type="ARBA" id="ARBA00022519"/>
    </source>
</evidence>
<keyword evidence="4" id="KW-1003">Cell membrane</keyword>
<dbReference type="STRING" id="466.Lmac_1522"/>
<evidence type="ECO:0000256" key="2">
    <source>
        <dbReference type="ARBA" id="ARBA00005745"/>
    </source>
</evidence>
<reference evidence="12 13" key="1">
    <citation type="submission" date="2015-11" db="EMBL/GenBank/DDBJ databases">
        <title>Genomic analysis of 38 Legionella species identifies large and diverse effector repertoires.</title>
        <authorList>
            <person name="Burstein D."/>
            <person name="Amaro F."/>
            <person name="Zusman T."/>
            <person name="Lifshitz Z."/>
            <person name="Cohen O."/>
            <person name="Gilbert J.A."/>
            <person name="Pupko T."/>
            <person name="Shuman H.A."/>
            <person name="Segal G."/>
        </authorList>
    </citation>
    <scope>NUCLEOTIDE SEQUENCE [LARGE SCALE GENOMIC DNA]</scope>
    <source>
        <strain evidence="12 13">PX-1-G2-E2</strain>
    </source>
</reference>
<dbReference type="PANTHER" id="PTHR30012">
    <property type="entry name" value="GENERAL SECRETION PATHWAY PROTEIN"/>
    <property type="match status" value="1"/>
</dbReference>
<feature type="transmembrane region" description="Helical" evidence="10">
    <location>
        <begin position="166"/>
        <end position="189"/>
    </location>
</feature>
<keyword evidence="8 10" id="KW-0472">Membrane</keyword>
<evidence type="ECO:0000313" key="13">
    <source>
        <dbReference type="Proteomes" id="UP000054908"/>
    </source>
</evidence>
<evidence type="ECO:0000259" key="11">
    <source>
        <dbReference type="Pfam" id="PF00482"/>
    </source>
</evidence>
<protein>
    <submittedName>
        <fullName evidence="12">Pilus assembly protein PilC</fullName>
    </submittedName>
</protein>
<dbReference type="FunFam" id="1.20.81.30:FF:000001">
    <property type="entry name" value="Type II secretion system protein F"/>
    <property type="match status" value="2"/>
</dbReference>
<keyword evidence="5" id="KW-0997">Cell inner membrane</keyword>
<evidence type="ECO:0000256" key="10">
    <source>
        <dbReference type="SAM" id="Phobius"/>
    </source>
</evidence>
<evidence type="ECO:0000256" key="4">
    <source>
        <dbReference type="ARBA" id="ARBA00022475"/>
    </source>
</evidence>
<dbReference type="PRINTS" id="PR00812">
    <property type="entry name" value="BCTERIALGSPF"/>
</dbReference>
<dbReference type="Pfam" id="PF00482">
    <property type="entry name" value="T2SSF"/>
    <property type="match status" value="2"/>
</dbReference>
<dbReference type="InterPro" id="IPR001992">
    <property type="entry name" value="T2SS_GspF/T4SS_PilC_CS"/>
</dbReference>